<name>A0AC61RE12_9BACT</name>
<protein>
    <submittedName>
        <fullName evidence="1">Uncharacterized protein</fullName>
    </submittedName>
</protein>
<gene>
    <name evidence="1" type="ORF">E5331_08660</name>
</gene>
<accession>A0AC61RE12</accession>
<reference evidence="1" key="1">
    <citation type="submission" date="2019-04" db="EMBL/GenBank/DDBJ databases">
        <title>Microbes associate with the intestines of laboratory mice.</title>
        <authorList>
            <person name="Navarre W."/>
            <person name="Wong E."/>
            <person name="Huang K."/>
            <person name="Tropini C."/>
            <person name="Ng K."/>
            <person name="Yu B."/>
        </authorList>
    </citation>
    <scope>NUCLEOTIDE SEQUENCE</scope>
    <source>
        <strain evidence="1">NM04_E33</strain>
    </source>
</reference>
<dbReference type="Proteomes" id="UP000306319">
    <property type="component" value="Unassembled WGS sequence"/>
</dbReference>
<keyword evidence="2" id="KW-1185">Reference proteome</keyword>
<evidence type="ECO:0000313" key="2">
    <source>
        <dbReference type="Proteomes" id="UP000306319"/>
    </source>
</evidence>
<sequence>MKLKNNIAIFSVIGFFAICMAGYGIYSFSNRSKRTLEKQLVAMDGMRINLDFENAITVYDGIDSTYFPSNTRKLVLYVDSTSCSGCFLSHLVGYHDINDSLVAHGGELLVLLHPQRGRMEEIKTRMRHERYPFWCIVDVSGEFIAKNPELPENKLLHTFSLDEQSNVILVGDPTRNEKINELFYREVLK</sequence>
<dbReference type="EMBL" id="SRYB01000010">
    <property type="protein sequence ID" value="TGY78864.1"/>
    <property type="molecule type" value="Genomic_DNA"/>
</dbReference>
<evidence type="ECO:0000313" key="1">
    <source>
        <dbReference type="EMBL" id="TGY78864.1"/>
    </source>
</evidence>
<organism evidence="1 2">
    <name type="scientific">Lepagella muris</name>
    <dbReference type="NCBI Taxonomy" id="3032870"/>
    <lineage>
        <taxon>Bacteria</taxon>
        <taxon>Pseudomonadati</taxon>
        <taxon>Bacteroidota</taxon>
        <taxon>Bacteroidia</taxon>
        <taxon>Bacteroidales</taxon>
        <taxon>Muribaculaceae</taxon>
        <taxon>Lepagella</taxon>
    </lineage>
</organism>
<proteinExistence type="predicted"/>
<comment type="caution">
    <text evidence="1">The sequence shown here is derived from an EMBL/GenBank/DDBJ whole genome shotgun (WGS) entry which is preliminary data.</text>
</comment>